<evidence type="ECO:0000313" key="4">
    <source>
        <dbReference type="Proteomes" id="UP000092839"/>
    </source>
</evidence>
<gene>
    <name evidence="3" type="ORF">LMTR13_25150</name>
</gene>
<reference evidence="3 4" key="1">
    <citation type="submission" date="2016-07" db="EMBL/GenBank/DDBJ databases">
        <title>Complete genome sequence of Bradyrhizobium icense LMTR 13T, a potential inoculant strain isolated from lima bean (Phaseolus lunatus) in Peru.</title>
        <authorList>
            <person name="Ormeno-Orrillo E."/>
            <person name="Duran D."/>
            <person name="Rogel M.A."/>
            <person name="Rey L."/>
            <person name="Imperial J."/>
            <person name="Ruiz-Argueso T."/>
            <person name="Martinez-Romero E."/>
        </authorList>
    </citation>
    <scope>NUCLEOTIDE SEQUENCE [LARGE SCALE GENOMIC DNA]</scope>
    <source>
        <strain evidence="3 4">LMTR 13</strain>
    </source>
</reference>
<accession>A0A1B1UJT7</accession>
<dbReference type="AlphaFoldDB" id="A0A1B1UJT7"/>
<dbReference type="InterPro" id="IPR036866">
    <property type="entry name" value="RibonucZ/Hydroxyglut_hydro"/>
</dbReference>
<evidence type="ECO:0000256" key="1">
    <source>
        <dbReference type="SAM" id="MobiDB-lite"/>
    </source>
</evidence>
<dbReference type="Pfam" id="PF00753">
    <property type="entry name" value="Lactamase_B"/>
    <property type="match status" value="1"/>
</dbReference>
<dbReference type="Proteomes" id="UP000092839">
    <property type="component" value="Chromosome"/>
</dbReference>
<dbReference type="PANTHER" id="PTHR30619:SF1">
    <property type="entry name" value="RECOMBINATION PROTEIN 2"/>
    <property type="match status" value="1"/>
</dbReference>
<keyword evidence="4" id="KW-1185">Reference proteome</keyword>
<feature type="compositionally biased region" description="Polar residues" evidence="1">
    <location>
        <begin position="325"/>
        <end position="335"/>
    </location>
</feature>
<dbReference type="PANTHER" id="PTHR30619">
    <property type="entry name" value="DNA INTERNALIZATION/COMPETENCE PROTEIN COMEC/REC2"/>
    <property type="match status" value="1"/>
</dbReference>
<dbReference type="KEGG" id="bic:LMTR13_25150"/>
<dbReference type="SUPFAM" id="SSF56281">
    <property type="entry name" value="Metallo-hydrolase/oxidoreductase"/>
    <property type="match status" value="1"/>
</dbReference>
<dbReference type="EMBL" id="CP016428">
    <property type="protein sequence ID" value="ANW02957.1"/>
    <property type="molecule type" value="Genomic_DNA"/>
</dbReference>
<protein>
    <submittedName>
        <fullName evidence="3">Competence protein ComEC</fullName>
    </submittedName>
</protein>
<evidence type="ECO:0000259" key="2">
    <source>
        <dbReference type="Pfam" id="PF00753"/>
    </source>
</evidence>
<proteinExistence type="predicted"/>
<sequence length="356" mass="39887">MADFFEIDFLDVETKSSGDAICVRYELNGQKFIHVVDGGYQSTGEKVVNFINKYYGYPKRIDHVVATHNDGDHAGGLQQVLEDFEVGALWMLRPWIYSKELLPRFKRFTTADGLEKALKEAYSNLAALEEIAIRRKVQIYEPFQGATIGAFRVMAPTRSRFLDLVVSSEKTPEEKGLLETARDAVVRVMKEAAVLAKAAWGDEYFPAGETSNENEMSVVQYAYLNERKILLTGDTGRSGLQEVIDYAPFAGLVLPGIDRFQVPHHGGRHNVTTELLNKIVGRRKEVQDGKTTFSAIISSAKADEDHPRKSVVRAMHHRGAHVISTEGSNKRTSMNAPDRDDYSPAECLPYPDEQED</sequence>
<dbReference type="InterPro" id="IPR001279">
    <property type="entry name" value="Metallo-B-lactamas"/>
</dbReference>
<dbReference type="InterPro" id="IPR052159">
    <property type="entry name" value="Competence_DNA_uptake"/>
</dbReference>
<feature type="domain" description="Metallo-beta-lactamase" evidence="2">
    <location>
        <begin position="57"/>
        <end position="90"/>
    </location>
</feature>
<evidence type="ECO:0000313" key="3">
    <source>
        <dbReference type="EMBL" id="ANW02957.1"/>
    </source>
</evidence>
<dbReference type="RefSeq" id="WP_065730151.1">
    <property type="nucleotide sequence ID" value="NZ_CP016428.1"/>
</dbReference>
<name>A0A1B1UJT7_9BRAD</name>
<dbReference type="OrthoDB" id="418728at2"/>
<organism evidence="3 4">
    <name type="scientific">Bradyrhizobium icense</name>
    <dbReference type="NCBI Taxonomy" id="1274631"/>
    <lineage>
        <taxon>Bacteria</taxon>
        <taxon>Pseudomonadati</taxon>
        <taxon>Pseudomonadota</taxon>
        <taxon>Alphaproteobacteria</taxon>
        <taxon>Hyphomicrobiales</taxon>
        <taxon>Nitrobacteraceae</taxon>
        <taxon>Bradyrhizobium</taxon>
    </lineage>
</organism>
<dbReference type="Gene3D" id="3.60.15.10">
    <property type="entry name" value="Ribonuclease Z/Hydroxyacylglutathione hydrolase-like"/>
    <property type="match status" value="1"/>
</dbReference>
<feature type="region of interest" description="Disordered" evidence="1">
    <location>
        <begin position="318"/>
        <end position="356"/>
    </location>
</feature>
<dbReference type="STRING" id="1274631.LMTR13_25150"/>